<accession>A0AA49JSU5</accession>
<feature type="chain" id="PRO_5041347153" evidence="1">
    <location>
        <begin position="19"/>
        <end position="303"/>
    </location>
</feature>
<keyword evidence="1" id="KW-0732">Signal</keyword>
<dbReference type="EMBL" id="CP130612">
    <property type="protein sequence ID" value="WKW11267.1"/>
    <property type="molecule type" value="Genomic_DNA"/>
</dbReference>
<dbReference type="InterPro" id="IPR025510">
    <property type="entry name" value="DUF4397"/>
</dbReference>
<evidence type="ECO:0000313" key="3">
    <source>
        <dbReference type="EMBL" id="WKW11267.1"/>
    </source>
</evidence>
<organism evidence="3">
    <name type="scientific">Pseudogemmatithrix spongiicola</name>
    <dbReference type="NCBI Taxonomy" id="3062599"/>
    <lineage>
        <taxon>Bacteria</taxon>
        <taxon>Pseudomonadati</taxon>
        <taxon>Gemmatimonadota</taxon>
        <taxon>Gemmatimonadia</taxon>
        <taxon>Gemmatimonadales</taxon>
        <taxon>Gemmatimonadaceae</taxon>
        <taxon>Pseudogemmatithrix</taxon>
    </lineage>
</organism>
<evidence type="ECO:0000313" key="5">
    <source>
        <dbReference type="Proteomes" id="UP001229955"/>
    </source>
</evidence>
<gene>
    <name evidence="3" type="ORF">Strain138_000508</name>
    <name evidence="4" type="ORF">Strain318_000508</name>
</gene>
<proteinExistence type="predicted"/>
<dbReference type="EMBL" id="CP130613">
    <property type="protein sequence ID" value="WKW14177.1"/>
    <property type="molecule type" value="Genomic_DNA"/>
</dbReference>
<feature type="domain" description="DUF4397" evidence="2">
    <location>
        <begin position="35"/>
        <end position="170"/>
    </location>
</feature>
<dbReference type="PROSITE" id="PS51257">
    <property type="entry name" value="PROKAR_LIPOPROTEIN"/>
    <property type="match status" value="1"/>
</dbReference>
<reference evidence="3" key="1">
    <citation type="submission" date="2023-07" db="EMBL/GenBank/DDBJ databases">
        <authorList>
            <person name="Haufschild T."/>
            <person name="Kallscheuer N."/>
            <person name="Hammer J."/>
            <person name="Kohn T."/>
            <person name="Kabuu M."/>
            <person name="Jogler M."/>
            <person name="Wohfarth N."/>
            <person name="Heuer A."/>
            <person name="Rohde M."/>
            <person name="van Teeseling M.C.F."/>
            <person name="Jogler C."/>
        </authorList>
    </citation>
    <scope>NUCLEOTIDE SEQUENCE</scope>
    <source>
        <strain evidence="3">Strain 138</strain>
        <strain evidence="4">Strain 318</strain>
    </source>
</reference>
<name>A0AA49JSU5_9BACT</name>
<keyword evidence="5" id="KW-1185">Reference proteome</keyword>
<dbReference type="AlphaFoldDB" id="A0AA49JSU5"/>
<evidence type="ECO:0000259" key="2">
    <source>
        <dbReference type="Pfam" id="PF14344"/>
    </source>
</evidence>
<evidence type="ECO:0000256" key="1">
    <source>
        <dbReference type="SAM" id="SignalP"/>
    </source>
</evidence>
<evidence type="ECO:0000313" key="4">
    <source>
        <dbReference type="EMBL" id="WKW14177.1"/>
    </source>
</evidence>
<dbReference type="Proteomes" id="UP001229955">
    <property type="component" value="Chromosome"/>
</dbReference>
<dbReference type="Pfam" id="PF14344">
    <property type="entry name" value="DUF4397"/>
    <property type="match status" value="1"/>
</dbReference>
<dbReference type="RefSeq" id="WP_367886967.1">
    <property type="nucleotide sequence ID" value="NZ_CP130612.1"/>
</dbReference>
<protein>
    <submittedName>
        <fullName evidence="3">DUF4397 domain-containing protein</fullName>
    </submittedName>
</protein>
<feature type="signal peptide" evidence="1">
    <location>
        <begin position="1"/>
        <end position="18"/>
    </location>
</feature>
<accession>A0AA49JYK2</accession>
<sequence>MRFARHFLLATLAFGAAACSDDDTGPTSAVIPPLAYVRYINATPDTFPHTVRWVDDLEFTPQTFINVGFRTEGQGGFQGLRAGSRRFKVFTYQQNVLNFPIAGNTTVLKDTTFNFVAGQHYTIVYSGFTRTGSTPAAQLNIITDDPPASPATGTLIRVYNLAYTGTWDVYLGPTATQVGDTSTTSTAYAAAPGTLLASTTAPGSAGAVAQNYTARALGNYQLRFTTAGTLNRPGTAATPTPVRVAVPAGVAETADFEAAGGSNINGSVLTVWVFGAQTGGTGAASRPSALVTVDRSPARTIAP</sequence>
<dbReference type="KEGG" id="pspc:Strain318_000508"/>